<proteinExistence type="predicted"/>
<dbReference type="GO" id="GO:0006355">
    <property type="term" value="P:regulation of DNA-templated transcription"/>
    <property type="evidence" value="ECO:0007669"/>
    <property type="project" value="InterPro"/>
</dbReference>
<dbReference type="PROSITE" id="PS50045">
    <property type="entry name" value="SIGMA54_INTERACT_4"/>
    <property type="match status" value="1"/>
</dbReference>
<evidence type="ECO:0000256" key="2">
    <source>
        <dbReference type="ARBA" id="ARBA00022840"/>
    </source>
</evidence>
<protein>
    <submittedName>
        <fullName evidence="8">Sigma L-dependent transcriptional regulator</fullName>
    </submittedName>
</protein>
<dbReference type="PANTHER" id="PTHR32071">
    <property type="entry name" value="TRANSCRIPTIONAL REGULATORY PROTEIN"/>
    <property type="match status" value="1"/>
</dbReference>
<dbReference type="CDD" id="cd00009">
    <property type="entry name" value="AAA"/>
    <property type="match status" value="1"/>
</dbReference>
<dbReference type="InterPro" id="IPR058031">
    <property type="entry name" value="AAA_lid_NorR"/>
</dbReference>
<dbReference type="RefSeq" id="WP_015049553.1">
    <property type="nucleotide sequence ID" value="NC_018870.1"/>
</dbReference>
<evidence type="ECO:0000256" key="1">
    <source>
        <dbReference type="ARBA" id="ARBA00022741"/>
    </source>
</evidence>
<name>K4LF65_THEPS</name>
<dbReference type="Pfam" id="PF00158">
    <property type="entry name" value="Sigma54_activat"/>
    <property type="match status" value="1"/>
</dbReference>
<evidence type="ECO:0000259" key="7">
    <source>
        <dbReference type="PROSITE" id="PS50045"/>
    </source>
</evidence>
<dbReference type="GO" id="GO:0005524">
    <property type="term" value="F:ATP binding"/>
    <property type="evidence" value="ECO:0007669"/>
    <property type="project" value="UniProtKB-KW"/>
</dbReference>
<dbReference type="KEGG" id="tpz:Tph_c03880"/>
<dbReference type="Proteomes" id="UP000000467">
    <property type="component" value="Chromosome"/>
</dbReference>
<evidence type="ECO:0000313" key="8">
    <source>
        <dbReference type="EMBL" id="AFV10635.1"/>
    </source>
</evidence>
<dbReference type="PRINTS" id="PR01590">
    <property type="entry name" value="HTHFIS"/>
</dbReference>
<dbReference type="InterPro" id="IPR002078">
    <property type="entry name" value="Sigma_54_int"/>
</dbReference>
<dbReference type="Gene3D" id="1.10.8.60">
    <property type="match status" value="1"/>
</dbReference>
<dbReference type="InterPro" id="IPR009057">
    <property type="entry name" value="Homeodomain-like_sf"/>
</dbReference>
<organism evidence="8 9">
    <name type="scientific">Thermacetogenium phaeum (strain ATCC BAA-254 / DSM 26808 / PB)</name>
    <dbReference type="NCBI Taxonomy" id="1089553"/>
    <lineage>
        <taxon>Bacteria</taxon>
        <taxon>Bacillati</taxon>
        <taxon>Bacillota</taxon>
        <taxon>Clostridia</taxon>
        <taxon>Thermoanaerobacterales</taxon>
        <taxon>Thermoanaerobacteraceae</taxon>
        <taxon>Thermacetogenium</taxon>
    </lineage>
</organism>
<dbReference type="SUPFAM" id="SSF46689">
    <property type="entry name" value="Homeodomain-like"/>
    <property type="match status" value="1"/>
</dbReference>
<dbReference type="PROSITE" id="PS00688">
    <property type="entry name" value="SIGMA54_INTERACT_3"/>
    <property type="match status" value="1"/>
</dbReference>
<sequence length="337" mass="38302">MRKRLRARGHLAKYDFSDILGESEKIKDAIEKAKRFGKVDATVLIYGETGTGKEFFAHAIHNVSSRKNGPFIAVNCAAMPESLLESELFGYAEGAFTGAKKGGKRGLFEAADGGTIFLDEISEMSDKLQTRLLRVLQEYEIMRLGDNRVIRIDVRVIAATNRNLHKMVAEKLFRADLFYRINVLTLVIPSLRERREDIPVLVDHFLHLFNRKFGKNIKGVERRGMELLAAHDWPGNIRELKNIMERLVILSDGEYIPAELVAESLYTSSEWRPTEPVRQGQPDVTPGQRRISRLEEEAIREALIAAKGNKKKAAALLGISRTTLWRRLKKLQRGEHQ</sequence>
<dbReference type="FunFam" id="1.10.8.60:FF:000014">
    <property type="entry name" value="DNA-binding transcriptional regulator NtrC"/>
    <property type="match status" value="1"/>
</dbReference>
<dbReference type="AlphaFoldDB" id="K4LF65"/>
<dbReference type="OrthoDB" id="9803970at2"/>
<dbReference type="EMBL" id="CP003732">
    <property type="protein sequence ID" value="AFV10635.1"/>
    <property type="molecule type" value="Genomic_DNA"/>
</dbReference>
<dbReference type="GO" id="GO:0043565">
    <property type="term" value="F:sequence-specific DNA binding"/>
    <property type="evidence" value="ECO:0007669"/>
    <property type="project" value="InterPro"/>
</dbReference>
<keyword evidence="9" id="KW-1185">Reference proteome</keyword>
<dbReference type="Pfam" id="PF02954">
    <property type="entry name" value="HTH_8"/>
    <property type="match status" value="1"/>
</dbReference>
<dbReference type="InterPro" id="IPR027417">
    <property type="entry name" value="P-loop_NTPase"/>
</dbReference>
<keyword evidence="2" id="KW-0067">ATP-binding</keyword>
<evidence type="ECO:0000256" key="4">
    <source>
        <dbReference type="ARBA" id="ARBA00023125"/>
    </source>
</evidence>
<dbReference type="InterPro" id="IPR003593">
    <property type="entry name" value="AAA+_ATPase"/>
</dbReference>
<dbReference type="Gene3D" id="3.40.50.300">
    <property type="entry name" value="P-loop containing nucleotide triphosphate hydrolases"/>
    <property type="match status" value="1"/>
</dbReference>
<keyword evidence="4" id="KW-0238">DNA-binding</keyword>
<dbReference type="Pfam" id="PF25601">
    <property type="entry name" value="AAA_lid_14"/>
    <property type="match status" value="1"/>
</dbReference>
<dbReference type="InterPro" id="IPR025943">
    <property type="entry name" value="Sigma_54_int_dom_ATP-bd_2"/>
</dbReference>
<keyword evidence="1" id="KW-0547">Nucleotide-binding</keyword>
<dbReference type="eggNOG" id="COG3829">
    <property type="taxonomic scope" value="Bacteria"/>
</dbReference>
<evidence type="ECO:0000256" key="3">
    <source>
        <dbReference type="ARBA" id="ARBA00023015"/>
    </source>
</evidence>
<evidence type="ECO:0000313" key="9">
    <source>
        <dbReference type="Proteomes" id="UP000000467"/>
    </source>
</evidence>
<dbReference type="HOGENOM" id="CLU_000445_0_7_9"/>
<feature type="domain" description="Sigma-54 factor interaction" evidence="7">
    <location>
        <begin position="19"/>
        <end position="249"/>
    </location>
</feature>
<dbReference type="PANTHER" id="PTHR32071:SF57">
    <property type="entry name" value="C4-DICARBOXYLATE TRANSPORT TRANSCRIPTIONAL REGULATORY PROTEIN DCTD"/>
    <property type="match status" value="1"/>
</dbReference>
<dbReference type="PROSITE" id="PS00675">
    <property type="entry name" value="SIGMA54_INTERACT_1"/>
    <property type="match status" value="1"/>
</dbReference>
<reference evidence="8 9" key="1">
    <citation type="journal article" date="2012" name="BMC Genomics">
        <title>Genome-guided analysis of physiological and morphological traits of the fermentative acetate oxidizer Thermacetogenium phaeum.</title>
        <authorList>
            <person name="Oehler D."/>
            <person name="Poehlein A."/>
            <person name="Leimbach A."/>
            <person name="Muller N."/>
            <person name="Daniel R."/>
            <person name="Gottschalk G."/>
            <person name="Schink B."/>
        </authorList>
    </citation>
    <scope>NUCLEOTIDE SEQUENCE [LARGE SCALE GENOMIC DNA]</scope>
    <source>
        <strain evidence="9">ATCC BAA-254 / DSM 26808 / PB</strain>
    </source>
</reference>
<dbReference type="InterPro" id="IPR025944">
    <property type="entry name" value="Sigma_54_int_dom_CS"/>
</dbReference>
<dbReference type="InterPro" id="IPR025662">
    <property type="entry name" value="Sigma_54_int_dom_ATP-bd_1"/>
</dbReference>
<dbReference type="FunFam" id="3.40.50.300:FF:000006">
    <property type="entry name" value="DNA-binding transcriptional regulator NtrC"/>
    <property type="match status" value="1"/>
</dbReference>
<keyword evidence="6" id="KW-0804">Transcription</keyword>
<dbReference type="STRING" id="1089553.Tph_c03880"/>
<dbReference type="SUPFAM" id="SSF52540">
    <property type="entry name" value="P-loop containing nucleoside triphosphate hydrolases"/>
    <property type="match status" value="1"/>
</dbReference>
<evidence type="ECO:0000256" key="5">
    <source>
        <dbReference type="ARBA" id="ARBA00023159"/>
    </source>
</evidence>
<evidence type="ECO:0000256" key="6">
    <source>
        <dbReference type="ARBA" id="ARBA00023163"/>
    </source>
</evidence>
<gene>
    <name evidence="8" type="primary">yqiR</name>
    <name evidence="8" type="ordered locus">Tph_c03880</name>
</gene>
<accession>K4LF65</accession>
<dbReference type="PROSITE" id="PS00676">
    <property type="entry name" value="SIGMA54_INTERACT_2"/>
    <property type="match status" value="1"/>
</dbReference>
<dbReference type="SMART" id="SM00382">
    <property type="entry name" value="AAA"/>
    <property type="match status" value="1"/>
</dbReference>
<keyword evidence="3" id="KW-0805">Transcription regulation</keyword>
<dbReference type="Gene3D" id="1.10.10.60">
    <property type="entry name" value="Homeodomain-like"/>
    <property type="match status" value="1"/>
</dbReference>
<dbReference type="InterPro" id="IPR002197">
    <property type="entry name" value="HTH_Fis"/>
</dbReference>
<keyword evidence="5" id="KW-0010">Activator</keyword>